<gene>
    <name evidence="1" type="ORF">JKG68_27250</name>
</gene>
<name>A0A936ZMX0_9HYPH</name>
<keyword evidence="2" id="KW-1185">Reference proteome</keyword>
<dbReference type="AlphaFoldDB" id="A0A936ZMX0"/>
<organism evidence="1 2">
    <name type="scientific">Microvirga aerilata</name>
    <dbReference type="NCBI Taxonomy" id="670292"/>
    <lineage>
        <taxon>Bacteria</taxon>
        <taxon>Pseudomonadati</taxon>
        <taxon>Pseudomonadota</taxon>
        <taxon>Alphaproteobacteria</taxon>
        <taxon>Hyphomicrobiales</taxon>
        <taxon>Methylobacteriaceae</taxon>
        <taxon>Microvirga</taxon>
    </lineage>
</organism>
<accession>A0A936ZMX0</accession>
<dbReference type="Proteomes" id="UP000605848">
    <property type="component" value="Unassembled WGS sequence"/>
</dbReference>
<dbReference type="EMBL" id="JAEQMY010000095">
    <property type="protein sequence ID" value="MBL0407619.1"/>
    <property type="molecule type" value="Genomic_DNA"/>
</dbReference>
<sequence length="209" mass="22925">MTADNDSTNVGTVVSITVWVAGANMHEASQRRQAVDTHLSGPSVTYVGGGFGRFFYDLWVVQSGRNPLAMQGEWIADSQFEFAARAFTPEELVDLTRQVEADLKQALDFPVAVEIKLVQPDDETGAENVHDPETFIDPDGKLLVVLTEREHAHLLAALRRVQASGGLEGVPEAEIAENGENWKTMTVEELNELGDRFNGQGIIAHNVRL</sequence>
<evidence type="ECO:0000313" key="1">
    <source>
        <dbReference type="EMBL" id="MBL0407619.1"/>
    </source>
</evidence>
<protein>
    <submittedName>
        <fullName evidence="1">Uncharacterized protein</fullName>
    </submittedName>
</protein>
<reference evidence="1" key="1">
    <citation type="submission" date="2021-01" db="EMBL/GenBank/DDBJ databases">
        <title>Microvirga sp.</title>
        <authorList>
            <person name="Kim M.K."/>
        </authorList>
    </citation>
    <scope>NUCLEOTIDE SEQUENCE</scope>
    <source>
        <strain evidence="1">5420S-16</strain>
    </source>
</reference>
<proteinExistence type="predicted"/>
<comment type="caution">
    <text evidence="1">The sequence shown here is derived from an EMBL/GenBank/DDBJ whole genome shotgun (WGS) entry which is preliminary data.</text>
</comment>
<evidence type="ECO:0000313" key="2">
    <source>
        <dbReference type="Proteomes" id="UP000605848"/>
    </source>
</evidence>
<dbReference type="RefSeq" id="WP_202065030.1">
    <property type="nucleotide sequence ID" value="NZ_JAEQMY010000095.1"/>
</dbReference>